<evidence type="ECO:0000313" key="2">
    <source>
        <dbReference type="Proteomes" id="UP000183832"/>
    </source>
</evidence>
<name>A0A1J1J3W0_9DIPT</name>
<sequence length="65" mass="7907">MKLASFMLIKFKITKEISHWGAIRTTKFGFPERPLKEFFFAFSKTNKHLEFFHQLQDKFFAHFHP</sequence>
<protein>
    <submittedName>
        <fullName evidence="1">CLUMA_CG019267, isoform A</fullName>
    </submittedName>
</protein>
<accession>A0A1J1J3W0</accession>
<reference evidence="1 2" key="1">
    <citation type="submission" date="2015-04" db="EMBL/GenBank/DDBJ databases">
        <authorList>
            <person name="Syromyatnikov M.Y."/>
            <person name="Popov V.N."/>
        </authorList>
    </citation>
    <scope>NUCLEOTIDE SEQUENCE [LARGE SCALE GENOMIC DNA]</scope>
</reference>
<proteinExistence type="predicted"/>
<dbReference type="Proteomes" id="UP000183832">
    <property type="component" value="Unassembled WGS sequence"/>
</dbReference>
<dbReference type="AlphaFoldDB" id="A0A1J1J3W0"/>
<organism evidence="1 2">
    <name type="scientific">Clunio marinus</name>
    <dbReference type="NCBI Taxonomy" id="568069"/>
    <lineage>
        <taxon>Eukaryota</taxon>
        <taxon>Metazoa</taxon>
        <taxon>Ecdysozoa</taxon>
        <taxon>Arthropoda</taxon>
        <taxon>Hexapoda</taxon>
        <taxon>Insecta</taxon>
        <taxon>Pterygota</taxon>
        <taxon>Neoptera</taxon>
        <taxon>Endopterygota</taxon>
        <taxon>Diptera</taxon>
        <taxon>Nematocera</taxon>
        <taxon>Chironomoidea</taxon>
        <taxon>Chironomidae</taxon>
        <taxon>Clunio</taxon>
    </lineage>
</organism>
<evidence type="ECO:0000313" key="1">
    <source>
        <dbReference type="EMBL" id="CRL06134.1"/>
    </source>
</evidence>
<dbReference type="EMBL" id="CVRI01000066">
    <property type="protein sequence ID" value="CRL06134.1"/>
    <property type="molecule type" value="Genomic_DNA"/>
</dbReference>
<keyword evidence="2" id="KW-1185">Reference proteome</keyword>
<gene>
    <name evidence="1" type="ORF">CLUMA_CG019267</name>
</gene>